<dbReference type="EMBL" id="JACVVK020000020">
    <property type="protein sequence ID" value="KAK7503422.1"/>
    <property type="molecule type" value="Genomic_DNA"/>
</dbReference>
<reference evidence="1 2" key="1">
    <citation type="journal article" date="2023" name="Sci. Data">
        <title>Genome assembly of the Korean intertidal mud-creeper Batillaria attramentaria.</title>
        <authorList>
            <person name="Patra A.K."/>
            <person name="Ho P.T."/>
            <person name="Jun S."/>
            <person name="Lee S.J."/>
            <person name="Kim Y."/>
            <person name="Won Y.J."/>
        </authorList>
    </citation>
    <scope>NUCLEOTIDE SEQUENCE [LARGE SCALE GENOMIC DNA]</scope>
    <source>
        <strain evidence="1">Wonlab-2016</strain>
    </source>
</reference>
<accession>A0ABD0LVM8</accession>
<protein>
    <submittedName>
        <fullName evidence="1">Uncharacterized protein</fullName>
    </submittedName>
</protein>
<organism evidence="1 2">
    <name type="scientific">Batillaria attramentaria</name>
    <dbReference type="NCBI Taxonomy" id="370345"/>
    <lineage>
        <taxon>Eukaryota</taxon>
        <taxon>Metazoa</taxon>
        <taxon>Spiralia</taxon>
        <taxon>Lophotrochozoa</taxon>
        <taxon>Mollusca</taxon>
        <taxon>Gastropoda</taxon>
        <taxon>Caenogastropoda</taxon>
        <taxon>Sorbeoconcha</taxon>
        <taxon>Cerithioidea</taxon>
        <taxon>Batillariidae</taxon>
        <taxon>Batillaria</taxon>
    </lineage>
</organism>
<proteinExistence type="predicted"/>
<evidence type="ECO:0000313" key="1">
    <source>
        <dbReference type="EMBL" id="KAK7503422.1"/>
    </source>
</evidence>
<sequence length="83" mass="9594">MQYQRQPAFKLSTTTLLEVNVQLCDDTCTSEEVLRMWMSMLDVTDIASSQCVRRTILPPVCSMVGYQQLFYIAMTRTTHQPLE</sequence>
<keyword evidence="2" id="KW-1185">Reference proteome</keyword>
<gene>
    <name evidence="1" type="ORF">BaRGS_00005343</name>
</gene>
<comment type="caution">
    <text evidence="1">The sequence shown here is derived from an EMBL/GenBank/DDBJ whole genome shotgun (WGS) entry which is preliminary data.</text>
</comment>
<name>A0ABD0LVM8_9CAEN</name>
<dbReference type="AlphaFoldDB" id="A0ABD0LVM8"/>
<dbReference type="Proteomes" id="UP001519460">
    <property type="component" value="Unassembled WGS sequence"/>
</dbReference>
<evidence type="ECO:0000313" key="2">
    <source>
        <dbReference type="Proteomes" id="UP001519460"/>
    </source>
</evidence>